<dbReference type="InterPro" id="IPR006954">
    <property type="entry name" value="Mlt-10-like"/>
</dbReference>
<reference evidence="2" key="1">
    <citation type="submission" date="2022-11" db="UniProtKB">
        <authorList>
            <consortium name="WormBaseParasite"/>
        </authorList>
    </citation>
    <scope>IDENTIFICATION</scope>
</reference>
<keyword evidence="1" id="KW-1185">Reference proteome</keyword>
<dbReference type="Proteomes" id="UP000887565">
    <property type="component" value="Unplaced"/>
</dbReference>
<dbReference type="PANTHER" id="PTHR21523:SF46">
    <property type="entry name" value="MLT-TEN (MLT-10) RELATED"/>
    <property type="match status" value="1"/>
</dbReference>
<name>A0A915JFL4_ROMCU</name>
<dbReference type="PANTHER" id="PTHR21523">
    <property type="match status" value="1"/>
</dbReference>
<protein>
    <submittedName>
        <fullName evidence="2">Uncharacterized protein</fullName>
    </submittedName>
</protein>
<dbReference type="WBParaSite" id="nRc.2.0.1.t25325-RA">
    <property type="protein sequence ID" value="nRc.2.0.1.t25325-RA"/>
    <property type="gene ID" value="nRc.2.0.1.g25325"/>
</dbReference>
<sequence length="522" mass="58498">MITLANLEPGNLSKENFANLMHQTFNEDAKKRTIGTFTTLLIANLLEKEQPNVQRKIYDCISWSINRKSYGKCVSTLLKRHREKLMGRRSKKRRKRSMETVQKKAGFTLTSQHIKISIFGGIGQMLYDFMHKVKLWITKLPEESSEDQNQINSRDNANKIKEFIESLLFSPLVGLKSHFDADQIDIDFKSVMDVKNDVSSPRILSPRVMPAVESIDQKIDLLSPDILSFYDDSKSPLSFSNLIQNASNADKKPWFQLFREVSGVNDVVRSMKSSAFLSKFMKKLKVNTRGFSLPLESAFEISEKVKVGDVYKLMSMEQLSDLNQAGYALMTNDQIDVIYWNRSGEVEHIRKMDIHEKEMLLIDQVEQFLHGSTSSRKKRANDPPCVNAPFIGGTSLITYLKSPQILCPAVFSYIILGPLVLSPYVLSPYILAPYILSPEVLTPIILSPYALSPNILSPAVLSPLVLSPYLLSPDILSPTVLSPTILSPNALSPLILSPGVLSPAVLSLNVLSPALLSPCVFC</sequence>
<accession>A0A915JFL4</accession>
<organism evidence="1 2">
    <name type="scientific">Romanomermis culicivorax</name>
    <name type="common">Nematode worm</name>
    <dbReference type="NCBI Taxonomy" id="13658"/>
    <lineage>
        <taxon>Eukaryota</taxon>
        <taxon>Metazoa</taxon>
        <taxon>Ecdysozoa</taxon>
        <taxon>Nematoda</taxon>
        <taxon>Enoplea</taxon>
        <taxon>Dorylaimia</taxon>
        <taxon>Mermithida</taxon>
        <taxon>Mermithoidea</taxon>
        <taxon>Mermithidae</taxon>
        <taxon>Romanomermis</taxon>
    </lineage>
</organism>
<evidence type="ECO:0000313" key="2">
    <source>
        <dbReference type="WBParaSite" id="nRc.2.0.1.t25325-RA"/>
    </source>
</evidence>
<dbReference type="Pfam" id="PF04870">
    <property type="entry name" value="Moulting_cycle"/>
    <property type="match status" value="1"/>
</dbReference>
<evidence type="ECO:0000313" key="1">
    <source>
        <dbReference type="Proteomes" id="UP000887565"/>
    </source>
</evidence>
<proteinExistence type="predicted"/>
<dbReference type="AlphaFoldDB" id="A0A915JFL4"/>